<dbReference type="EMBL" id="MU971344">
    <property type="protein sequence ID" value="KAK9239674.1"/>
    <property type="molecule type" value="Genomic_DNA"/>
</dbReference>
<keyword evidence="2" id="KW-1185">Reference proteome</keyword>
<evidence type="ECO:0000313" key="1">
    <source>
        <dbReference type="EMBL" id="KAK9239674.1"/>
    </source>
</evidence>
<dbReference type="Proteomes" id="UP001433508">
    <property type="component" value="Unassembled WGS sequence"/>
</dbReference>
<proteinExistence type="predicted"/>
<sequence>MRPEENPAVDYYAVLELESTACTAEEIKKAYRKLALLYHPDKNNGQDESAEKFKAIVEANDILGDPVKRQIYDRARQNAIPRSTQGTPYTRHYADPSIYTNKSTPKGTWSWNNSQKERYGWSSTPSSGYYYTYGRQKNTSSTPNGKSQSARSAANQYAESPRKPSAYEYRNRNSNPGTSTNNNRNNAKPNQTNSFPFPRAPTATKTTTNSPNASSAQSNPTTPRTWSSSKTAYSMRTGERTYAPTPQKTTDSATTSEPNLDSEMPAPKRAETSFAEDPSSTSSSSSSTSTPTSAGGFKNSNGQNTNKGSDQQSASAFYTTGSGLKFSSPNFDFTARPTARPKVFKAATPTGFHFGVRTKGFSNSWNANGNGTNSSPTPSPRGSKDDPVDVDSDEDVYMYPDSTIPKPFQEKVNHSSDANKDDAGGHNDAKKLPRTHFVADMWNNAFSKENPFLFDVWQGSKIPTSVRKTKTRPTVTNTRPNSAESPRPTVKQEDDVSKGQRPQSAEAEAPRPPSQSSASQDASESQPPSTPSPKKRDRQRLKSAMKSRAPLGASSFDDLGLFKTVPPFTQGNGEFKMDDLKKTFPINPENVDVPGAATKTTSVESDIPMDSPRSPAEPRSPRISPATNADFANVASQPLPFDRDTPIFTSHQQQTPTAIDFHDSRAVFDIEPPVAPIPPINTISPTETEMMDYWQKVLVYQQQWNDYQLKMTLYLNERHHADSQNSMQILSNSGNLDRYIKALQQDDRVRLRWNEALNVHKRVMINLLAVRRIVEGW</sequence>
<gene>
    <name evidence="1" type="ORF">V1525DRAFT_448663</name>
</gene>
<comment type="caution">
    <text evidence="1">The sequence shown here is derived from an EMBL/GenBank/DDBJ whole genome shotgun (WGS) entry which is preliminary data.</text>
</comment>
<protein>
    <submittedName>
        <fullName evidence="1">Uncharacterized protein</fullName>
    </submittedName>
</protein>
<accession>A0ACC3T6R4</accession>
<organism evidence="1 2">
    <name type="scientific">Lipomyces kononenkoae</name>
    <name type="common">Yeast</name>
    <dbReference type="NCBI Taxonomy" id="34357"/>
    <lineage>
        <taxon>Eukaryota</taxon>
        <taxon>Fungi</taxon>
        <taxon>Dikarya</taxon>
        <taxon>Ascomycota</taxon>
        <taxon>Saccharomycotina</taxon>
        <taxon>Lipomycetes</taxon>
        <taxon>Lipomycetales</taxon>
        <taxon>Lipomycetaceae</taxon>
        <taxon>Lipomyces</taxon>
    </lineage>
</organism>
<reference evidence="2" key="1">
    <citation type="journal article" date="2024" name="Front. Bioeng. Biotechnol.">
        <title>Genome-scale model development and genomic sequencing of the oleaginous clade Lipomyces.</title>
        <authorList>
            <person name="Czajka J.J."/>
            <person name="Han Y."/>
            <person name="Kim J."/>
            <person name="Mondo S.J."/>
            <person name="Hofstad B.A."/>
            <person name="Robles A."/>
            <person name="Haridas S."/>
            <person name="Riley R."/>
            <person name="LaButti K."/>
            <person name="Pangilinan J."/>
            <person name="Andreopoulos W."/>
            <person name="Lipzen A."/>
            <person name="Yan J."/>
            <person name="Wang M."/>
            <person name="Ng V."/>
            <person name="Grigoriev I.V."/>
            <person name="Spatafora J.W."/>
            <person name="Magnuson J.K."/>
            <person name="Baker S.E."/>
            <person name="Pomraning K.R."/>
        </authorList>
    </citation>
    <scope>NUCLEOTIDE SEQUENCE [LARGE SCALE GENOMIC DNA]</scope>
    <source>
        <strain evidence="2">CBS 7786</strain>
    </source>
</reference>
<name>A0ACC3T6R4_LIPKO</name>
<evidence type="ECO:0000313" key="2">
    <source>
        <dbReference type="Proteomes" id="UP001433508"/>
    </source>
</evidence>